<proteinExistence type="predicted"/>
<accession>A0A822YD56</accession>
<keyword evidence="2" id="KW-1185">Reference proteome</keyword>
<dbReference type="Proteomes" id="UP000607653">
    <property type="component" value="Unassembled WGS sequence"/>
</dbReference>
<dbReference type="AlphaFoldDB" id="A0A822YD56"/>
<protein>
    <submittedName>
        <fullName evidence="1">Uncharacterized protein</fullName>
    </submittedName>
</protein>
<evidence type="ECO:0000313" key="1">
    <source>
        <dbReference type="EMBL" id="DAD32064.1"/>
    </source>
</evidence>
<sequence length="110" mass="13490">MTYERGINPFKKIDWLPKLYSKNIQSISAWPTPKTQKLNLKELNSQIEWRKKKLPNKLGKRNIRWEERRKTLYFYALEDNTTNKCKPWCYRELRQWNLTKKVEDDGLLIM</sequence>
<organism evidence="1 2">
    <name type="scientific">Nelumbo nucifera</name>
    <name type="common">Sacred lotus</name>
    <dbReference type="NCBI Taxonomy" id="4432"/>
    <lineage>
        <taxon>Eukaryota</taxon>
        <taxon>Viridiplantae</taxon>
        <taxon>Streptophyta</taxon>
        <taxon>Embryophyta</taxon>
        <taxon>Tracheophyta</taxon>
        <taxon>Spermatophyta</taxon>
        <taxon>Magnoliopsida</taxon>
        <taxon>Proteales</taxon>
        <taxon>Nelumbonaceae</taxon>
        <taxon>Nelumbo</taxon>
    </lineage>
</organism>
<dbReference type="EMBL" id="DUZY01000003">
    <property type="protein sequence ID" value="DAD32064.1"/>
    <property type="molecule type" value="Genomic_DNA"/>
</dbReference>
<gene>
    <name evidence="1" type="ORF">HUJ06_010915</name>
</gene>
<reference evidence="1 2" key="1">
    <citation type="journal article" date="2020" name="Mol. Biol. Evol.">
        <title>Distinct Expression and Methylation Patterns for Genes with Different Fates following a Single Whole-Genome Duplication in Flowering Plants.</title>
        <authorList>
            <person name="Shi T."/>
            <person name="Rahmani R.S."/>
            <person name="Gugger P.F."/>
            <person name="Wang M."/>
            <person name="Li H."/>
            <person name="Zhang Y."/>
            <person name="Li Z."/>
            <person name="Wang Q."/>
            <person name="Van de Peer Y."/>
            <person name="Marchal K."/>
            <person name="Chen J."/>
        </authorList>
    </citation>
    <scope>NUCLEOTIDE SEQUENCE [LARGE SCALE GENOMIC DNA]</scope>
    <source>
        <tissue evidence="1">Leaf</tissue>
    </source>
</reference>
<name>A0A822YD56_NELNU</name>
<evidence type="ECO:0000313" key="2">
    <source>
        <dbReference type="Proteomes" id="UP000607653"/>
    </source>
</evidence>
<comment type="caution">
    <text evidence="1">The sequence shown here is derived from an EMBL/GenBank/DDBJ whole genome shotgun (WGS) entry which is preliminary data.</text>
</comment>